<evidence type="ECO:0000313" key="1">
    <source>
        <dbReference type="EMBL" id="GAD45492.1"/>
    </source>
</evidence>
<gene>
    <name evidence="1" type="ORF">ANG5_2020</name>
</gene>
<comment type="caution">
    <text evidence="1">The sequence shown here is derived from an EMBL/GenBank/DDBJ whole genome shotgun (WGS) entry which is preliminary data.</text>
</comment>
<name>U2YED6_STRCV</name>
<proteinExistence type="predicted"/>
<sequence length="54" mass="6130">ITQKIPRPNAILIQLNKTTSIKKGVAIRKLTATISPENIRPKKVLNLEKRAFHK</sequence>
<organism evidence="1 2">
    <name type="scientific">Streptococcus constellatus subsp. pharyngis SK1060 = CCUG 46377</name>
    <dbReference type="NCBI Taxonomy" id="1035184"/>
    <lineage>
        <taxon>Bacteria</taxon>
        <taxon>Bacillati</taxon>
        <taxon>Bacillota</taxon>
        <taxon>Bacilli</taxon>
        <taxon>Lactobacillales</taxon>
        <taxon>Streptococcaceae</taxon>
        <taxon>Streptococcus</taxon>
        <taxon>Streptococcus anginosus group</taxon>
    </lineage>
</organism>
<reference evidence="1 2" key="1">
    <citation type="submission" date="2013-09" db="EMBL/GenBank/DDBJ databases">
        <title>Genome Sequences of seven clinical isolates and type strains of anginosus group streptococci.</title>
        <authorList>
            <person name="Maruyama F."/>
            <person name="Sakurai A."/>
            <person name="Ogura Y."/>
            <person name="Homma H."/>
            <person name="Takahashi N."/>
            <person name="Ohtsubo Y."/>
            <person name="Hoshino T."/>
            <person name="Okahashi N."/>
            <person name="Nakagawa I."/>
            <person name="Kimura S."/>
            <person name="Fujiwara T."/>
            <person name="Hayashi T."/>
            <person name="Shintani S."/>
        </authorList>
    </citation>
    <scope>NUCLEOTIDE SEQUENCE [LARGE SCALE GENOMIC DNA]</scope>
    <source>
        <strain evidence="2">CCUG46377</strain>
    </source>
</reference>
<feature type="non-terminal residue" evidence="1">
    <location>
        <position position="1"/>
    </location>
</feature>
<dbReference type="EMBL" id="BASX01000052">
    <property type="protein sequence ID" value="GAD45492.1"/>
    <property type="molecule type" value="Genomic_DNA"/>
</dbReference>
<dbReference type="Proteomes" id="UP000016985">
    <property type="component" value="Unassembled WGS sequence"/>
</dbReference>
<keyword evidence="2" id="KW-1185">Reference proteome</keyword>
<dbReference type="AlphaFoldDB" id="U2YED6"/>
<protein>
    <submittedName>
        <fullName evidence="1">Uncharacterized protein</fullName>
    </submittedName>
</protein>
<evidence type="ECO:0000313" key="2">
    <source>
        <dbReference type="Proteomes" id="UP000016985"/>
    </source>
</evidence>
<accession>U2YED6</accession>